<feature type="region of interest" description="Disordered" evidence="1">
    <location>
        <begin position="375"/>
        <end position="397"/>
    </location>
</feature>
<evidence type="ECO:0000256" key="1">
    <source>
        <dbReference type="SAM" id="MobiDB-lite"/>
    </source>
</evidence>
<dbReference type="EMBL" id="CP072758">
    <property type="protein sequence ID" value="QUC23244.1"/>
    <property type="molecule type" value="Genomic_DNA"/>
</dbReference>
<keyword evidence="4" id="KW-1185">Reference proteome</keyword>
<evidence type="ECO:0000313" key="3">
    <source>
        <dbReference type="EMBL" id="QUC23244.1"/>
    </source>
</evidence>
<feature type="region of interest" description="Disordered" evidence="1">
    <location>
        <begin position="42"/>
        <end position="341"/>
    </location>
</feature>
<dbReference type="RefSeq" id="XP_043000917.1">
    <property type="nucleotide sequence ID" value="XM_043144982.1"/>
</dbReference>
<feature type="compositionally biased region" description="Pro residues" evidence="1">
    <location>
        <begin position="1"/>
        <end position="11"/>
    </location>
</feature>
<protein>
    <recommendedName>
        <fullName evidence="2">G-patch domain-containing protein</fullName>
    </recommendedName>
</protein>
<feature type="compositionally biased region" description="Polar residues" evidence="1">
    <location>
        <begin position="89"/>
        <end position="99"/>
    </location>
</feature>
<feature type="compositionally biased region" description="Basic and acidic residues" evidence="1">
    <location>
        <begin position="122"/>
        <end position="131"/>
    </location>
</feature>
<dbReference type="KEGG" id="uvi:66068262"/>
<name>A0A8E5HX80_USTVR</name>
<dbReference type="PANTHER" id="PTHR13288:SF8">
    <property type="entry name" value="SPLICING FACTOR 45"/>
    <property type="match status" value="1"/>
</dbReference>
<dbReference type="SMART" id="SM00443">
    <property type="entry name" value="G_patch"/>
    <property type="match status" value="1"/>
</dbReference>
<dbReference type="OrthoDB" id="5411533at2759"/>
<dbReference type="AlphaFoldDB" id="A0A8E5HX80"/>
<reference evidence="3" key="1">
    <citation type="submission" date="2020-03" db="EMBL/GenBank/DDBJ databases">
        <title>A mixture of massive structural variations and highly conserved coding sequences in Ustilaginoidea virens genome.</title>
        <authorList>
            <person name="Zhang K."/>
            <person name="Zhao Z."/>
            <person name="Zhang Z."/>
            <person name="Li Y."/>
            <person name="Hsiang T."/>
            <person name="Sun W."/>
        </authorList>
    </citation>
    <scope>NUCLEOTIDE SEQUENCE</scope>
    <source>
        <strain evidence="3">UV-8b</strain>
    </source>
</reference>
<sequence>MAARPPPPPPKASFSLYDNLADPNDPAPSATIASAAVLYNQSGSAESKKPLDPALRFQPIRRPPVKQAKVKGTFVKPAPGSKPFGPGNPQHTTASTAPALSSGPAPVKSSLADWAATEEDEWRYGLGEKRQRGGRKKKRKQQNMPAETDWDEMYDPARPTNVDEYLRSDEKIDEVREWKALLYRHRRMRDESTISSDDDDEDARSGPANRFAPPPSYASVPPPAQSPPSPPPPQESGDDAYARRLALSSLHNQPPPPSSPPLQSNPAPSPPPPPSDSATISRAPVLYTRSTESPIREDVDGYSPPPALGVGHDDDDDDDDDKDQKGEPRQRSNRPGQVGFAHRLMSKYGWTKGSGLGADESGIVNPLRVQVEKRRKKADADGGGWAEPGGKGKIIGSKRKEDAGKFGTMSDVIILKNMLENMPDLQAEIADGLGQEIGEECGEKYGRVERLYIDQSSRQVFIKFTTQVSALRAVNELDGRIFNGNTIVPKFYDSELFDKGVYRSI</sequence>
<dbReference type="InterPro" id="IPR040052">
    <property type="entry name" value="RBM17"/>
</dbReference>
<feature type="compositionally biased region" description="Basic and acidic residues" evidence="1">
    <location>
        <begin position="164"/>
        <end position="179"/>
    </location>
</feature>
<dbReference type="InterPro" id="IPR035979">
    <property type="entry name" value="RBD_domain_sf"/>
</dbReference>
<dbReference type="InterPro" id="IPR000504">
    <property type="entry name" value="RRM_dom"/>
</dbReference>
<proteinExistence type="predicted"/>
<feature type="domain" description="G-patch" evidence="2">
    <location>
        <begin position="337"/>
        <end position="388"/>
    </location>
</feature>
<dbReference type="GeneID" id="66068262"/>
<dbReference type="GO" id="GO:0003723">
    <property type="term" value="F:RNA binding"/>
    <property type="evidence" value="ECO:0007669"/>
    <property type="project" value="InterPro"/>
</dbReference>
<feature type="compositionally biased region" description="Pro residues" evidence="1">
    <location>
        <begin position="212"/>
        <end position="234"/>
    </location>
</feature>
<organism evidence="3 4">
    <name type="scientific">Ustilaginoidea virens</name>
    <name type="common">Rice false smut fungus</name>
    <name type="synonym">Villosiclava virens</name>
    <dbReference type="NCBI Taxonomy" id="1159556"/>
    <lineage>
        <taxon>Eukaryota</taxon>
        <taxon>Fungi</taxon>
        <taxon>Dikarya</taxon>
        <taxon>Ascomycota</taxon>
        <taxon>Pezizomycotina</taxon>
        <taxon>Sordariomycetes</taxon>
        <taxon>Hypocreomycetidae</taxon>
        <taxon>Hypocreales</taxon>
        <taxon>Clavicipitaceae</taxon>
        <taxon>Ustilaginoidea</taxon>
    </lineage>
</organism>
<dbReference type="Pfam" id="PF00076">
    <property type="entry name" value="RRM_1"/>
    <property type="match status" value="1"/>
</dbReference>
<dbReference type="PANTHER" id="PTHR13288">
    <property type="entry name" value="SPLICING FACTOR 45 SPF45"/>
    <property type="match status" value="1"/>
</dbReference>
<accession>A0A8E5HX80</accession>
<feature type="compositionally biased region" description="Gly residues" evidence="1">
    <location>
        <begin position="381"/>
        <end position="393"/>
    </location>
</feature>
<dbReference type="PROSITE" id="PS50174">
    <property type="entry name" value="G_PATCH"/>
    <property type="match status" value="1"/>
</dbReference>
<dbReference type="GO" id="GO:0045292">
    <property type="term" value="P:mRNA cis splicing, via spliceosome"/>
    <property type="evidence" value="ECO:0007669"/>
    <property type="project" value="InterPro"/>
</dbReference>
<dbReference type="GO" id="GO:0071011">
    <property type="term" value="C:precatalytic spliceosome"/>
    <property type="evidence" value="ECO:0007669"/>
    <property type="project" value="TreeGrafter"/>
</dbReference>
<dbReference type="Gene3D" id="3.30.70.330">
    <property type="match status" value="1"/>
</dbReference>
<dbReference type="SUPFAM" id="SSF54928">
    <property type="entry name" value="RNA-binding domain, RBD"/>
    <property type="match status" value="1"/>
</dbReference>
<feature type="region of interest" description="Disordered" evidence="1">
    <location>
        <begin position="1"/>
        <end position="28"/>
    </location>
</feature>
<evidence type="ECO:0000313" key="4">
    <source>
        <dbReference type="Proteomes" id="UP000027002"/>
    </source>
</evidence>
<dbReference type="InterPro" id="IPR012677">
    <property type="entry name" value="Nucleotide-bd_a/b_plait_sf"/>
</dbReference>
<gene>
    <name evidence="3" type="ORF">UV8b_07485</name>
</gene>
<feature type="compositionally biased region" description="Basic residues" evidence="1">
    <location>
        <begin position="132"/>
        <end position="141"/>
    </location>
</feature>
<dbReference type="InterPro" id="IPR000467">
    <property type="entry name" value="G_patch_dom"/>
</dbReference>
<dbReference type="Proteomes" id="UP000027002">
    <property type="component" value="Chromosome 6"/>
</dbReference>
<evidence type="ECO:0000259" key="2">
    <source>
        <dbReference type="PROSITE" id="PS50174"/>
    </source>
</evidence>
<dbReference type="Pfam" id="PF01585">
    <property type="entry name" value="G-patch"/>
    <property type="match status" value="1"/>
</dbReference>